<proteinExistence type="predicted"/>
<evidence type="ECO:0000256" key="1">
    <source>
        <dbReference type="SAM" id="MobiDB-lite"/>
    </source>
</evidence>
<accession>A0ABR0B9H0</accession>
<feature type="region of interest" description="Disordered" evidence="1">
    <location>
        <begin position="1"/>
        <end position="93"/>
    </location>
</feature>
<dbReference type="EMBL" id="JAOYFB010000041">
    <property type="protein sequence ID" value="KAK4045228.1"/>
    <property type="molecule type" value="Genomic_DNA"/>
</dbReference>
<feature type="compositionally biased region" description="Low complexity" evidence="1">
    <location>
        <begin position="62"/>
        <end position="73"/>
    </location>
</feature>
<feature type="compositionally biased region" description="Basic and acidic residues" evidence="1">
    <location>
        <begin position="36"/>
        <end position="47"/>
    </location>
</feature>
<sequence>MPPARRSRPAMPRPSAPRPPPPRPTIGLAVSAWAWRRRDERPGERHAPPRSLGRRGRGDAGVGRAPHAPLARRPQPPPRWDAPRQSLGGSSSETLVRLRRGAQAAGPELVCEPGAGRDHAGGVRQAAHPPGAWSICPGRRRAEAKPMSLDGYYYMSPGLPLMPYPRHFPPRFVVVPDCRNRVTAEVNARNDQKITVYVRADSAQFDGKVNRMQQAVFLVARAVAQSLERTFEGKLWGDFVA</sequence>
<evidence type="ECO:0000313" key="2">
    <source>
        <dbReference type="EMBL" id="KAK4045228.1"/>
    </source>
</evidence>
<feature type="non-terminal residue" evidence="2">
    <location>
        <position position="241"/>
    </location>
</feature>
<dbReference type="Proteomes" id="UP001234178">
    <property type="component" value="Unassembled WGS sequence"/>
</dbReference>
<comment type="caution">
    <text evidence="2">The sequence shown here is derived from an EMBL/GenBank/DDBJ whole genome shotgun (WGS) entry which is preliminary data.</text>
</comment>
<keyword evidence="3" id="KW-1185">Reference proteome</keyword>
<reference evidence="2 3" key="1">
    <citation type="journal article" date="2023" name="Nucleic Acids Res.">
        <title>The hologenome of Daphnia magna reveals possible DNA methylation and microbiome-mediated evolution of the host genome.</title>
        <authorList>
            <person name="Chaturvedi A."/>
            <person name="Li X."/>
            <person name="Dhandapani V."/>
            <person name="Marshall H."/>
            <person name="Kissane S."/>
            <person name="Cuenca-Cambronero M."/>
            <person name="Asole G."/>
            <person name="Calvet F."/>
            <person name="Ruiz-Romero M."/>
            <person name="Marangio P."/>
            <person name="Guigo R."/>
            <person name="Rago D."/>
            <person name="Mirbahai L."/>
            <person name="Eastwood N."/>
            <person name="Colbourne J.K."/>
            <person name="Zhou J."/>
            <person name="Mallon E."/>
            <person name="Orsini L."/>
        </authorList>
    </citation>
    <scope>NUCLEOTIDE SEQUENCE [LARGE SCALE GENOMIC DNA]</scope>
    <source>
        <strain evidence="2">LRV0_1</strain>
    </source>
</reference>
<feature type="region of interest" description="Disordered" evidence="1">
    <location>
        <begin position="105"/>
        <end position="128"/>
    </location>
</feature>
<gene>
    <name evidence="2" type="ORF">OUZ56_032636</name>
</gene>
<feature type="compositionally biased region" description="Pro residues" evidence="1">
    <location>
        <begin position="11"/>
        <end position="24"/>
    </location>
</feature>
<protein>
    <submittedName>
        <fullName evidence="2">Uncharacterized protein</fullName>
    </submittedName>
</protein>
<organism evidence="2 3">
    <name type="scientific">Daphnia magna</name>
    <dbReference type="NCBI Taxonomy" id="35525"/>
    <lineage>
        <taxon>Eukaryota</taxon>
        <taxon>Metazoa</taxon>
        <taxon>Ecdysozoa</taxon>
        <taxon>Arthropoda</taxon>
        <taxon>Crustacea</taxon>
        <taxon>Branchiopoda</taxon>
        <taxon>Diplostraca</taxon>
        <taxon>Cladocera</taxon>
        <taxon>Anomopoda</taxon>
        <taxon>Daphniidae</taxon>
        <taxon>Daphnia</taxon>
    </lineage>
</organism>
<evidence type="ECO:0000313" key="3">
    <source>
        <dbReference type="Proteomes" id="UP001234178"/>
    </source>
</evidence>
<name>A0ABR0B9H0_9CRUS</name>